<dbReference type="AlphaFoldDB" id="A0A4Y9XY32"/>
<dbReference type="Proteomes" id="UP000298327">
    <property type="component" value="Unassembled WGS sequence"/>
</dbReference>
<reference evidence="1 2" key="1">
    <citation type="submission" date="2019-02" db="EMBL/GenBank/DDBJ databases">
        <title>Genome sequencing of the rare red list fungi Dentipellis fragilis.</title>
        <authorList>
            <person name="Buettner E."/>
            <person name="Kellner H."/>
        </authorList>
    </citation>
    <scope>NUCLEOTIDE SEQUENCE [LARGE SCALE GENOMIC DNA]</scope>
    <source>
        <strain evidence="1 2">DSM 105465</strain>
    </source>
</reference>
<name>A0A4Y9XY32_9AGAM</name>
<evidence type="ECO:0000313" key="2">
    <source>
        <dbReference type="Proteomes" id="UP000298327"/>
    </source>
</evidence>
<comment type="caution">
    <text evidence="1">The sequence shown here is derived from an EMBL/GenBank/DDBJ whole genome shotgun (WGS) entry which is preliminary data.</text>
</comment>
<proteinExistence type="predicted"/>
<sequence length="343" mass="37612">MGDAQLKTLPSKCAATPHSDRLKRRTHLIDAGHRINGKAQSTSPPSISIRILVKRRSAGDRRLALIVAFSGDMRSPIVLHVRGAHGTGVPAYKGLSIPPLLAAVYSSCATSCRLALITLVASPTPIITRDYTTPPYQPRFTWILLNPYSTLYLSGVRPPSRLRRSTPVFPLTKTTNTVVSPAIASWPKRPPLILKLFRILSRNESGSPNPFAAVFVSPSAIHRHLSLGLKEEDVVFIILCGGKKGSYPMVAHYYRRCIPIGVSRLSREVCIDISFAFKSYLAARDLPLCVLRAGIYREQDKVDASTALVSSFLGRFENRRHPASLHNTSSLSPNVLIALQSGF</sequence>
<protein>
    <submittedName>
        <fullName evidence="1">Uncharacterized protein</fullName>
    </submittedName>
</protein>
<dbReference type="EMBL" id="SEOQ01001071">
    <property type="protein sequence ID" value="TFY54061.1"/>
    <property type="molecule type" value="Genomic_DNA"/>
</dbReference>
<organism evidence="1 2">
    <name type="scientific">Dentipellis fragilis</name>
    <dbReference type="NCBI Taxonomy" id="205917"/>
    <lineage>
        <taxon>Eukaryota</taxon>
        <taxon>Fungi</taxon>
        <taxon>Dikarya</taxon>
        <taxon>Basidiomycota</taxon>
        <taxon>Agaricomycotina</taxon>
        <taxon>Agaricomycetes</taxon>
        <taxon>Russulales</taxon>
        <taxon>Hericiaceae</taxon>
        <taxon>Dentipellis</taxon>
    </lineage>
</organism>
<evidence type="ECO:0000313" key="1">
    <source>
        <dbReference type="EMBL" id="TFY54061.1"/>
    </source>
</evidence>
<gene>
    <name evidence="1" type="ORF">EVG20_g9863</name>
</gene>
<accession>A0A4Y9XY32</accession>
<keyword evidence="2" id="KW-1185">Reference proteome</keyword>